<dbReference type="EMBL" id="CP022579">
    <property type="protein sequence ID" value="QEL64656.1"/>
    <property type="molecule type" value="Genomic_DNA"/>
</dbReference>
<evidence type="ECO:0000256" key="1">
    <source>
        <dbReference type="SAM" id="MobiDB-lite"/>
    </source>
</evidence>
<evidence type="ECO:0000313" key="3">
    <source>
        <dbReference type="Proteomes" id="UP000323671"/>
    </source>
</evidence>
<accession>A0A5C1E6U7</accession>
<reference evidence="2 3" key="1">
    <citation type="submission" date="2017-07" db="EMBL/GenBank/DDBJ databases">
        <title>Complete genome sequence of Oryzomicrobium terrae TPP412.</title>
        <authorList>
            <person name="Chiu L.-W."/>
            <person name="Lo K.-J."/>
            <person name="Tsai Y.-M."/>
            <person name="Lin S.-S."/>
            <person name="Kuo C.-H."/>
            <person name="Liu C.-T."/>
        </authorList>
    </citation>
    <scope>NUCLEOTIDE SEQUENCE [LARGE SCALE GENOMIC DNA]</scope>
    <source>
        <strain evidence="2 3">TPP412</strain>
    </source>
</reference>
<name>A0A5C1E6U7_9RHOO</name>
<organism evidence="2 3">
    <name type="scientific">Oryzomicrobium terrae</name>
    <dbReference type="NCBI Taxonomy" id="1735038"/>
    <lineage>
        <taxon>Bacteria</taxon>
        <taxon>Pseudomonadati</taxon>
        <taxon>Pseudomonadota</taxon>
        <taxon>Betaproteobacteria</taxon>
        <taxon>Rhodocyclales</taxon>
        <taxon>Rhodocyclaceae</taxon>
        <taxon>Oryzomicrobium</taxon>
    </lineage>
</organism>
<keyword evidence="3" id="KW-1185">Reference proteome</keyword>
<dbReference type="KEGG" id="otr:OTERR_11800"/>
<evidence type="ECO:0008006" key="4">
    <source>
        <dbReference type="Google" id="ProtNLM"/>
    </source>
</evidence>
<dbReference type="Proteomes" id="UP000323671">
    <property type="component" value="Chromosome"/>
</dbReference>
<feature type="region of interest" description="Disordered" evidence="1">
    <location>
        <begin position="114"/>
        <end position="145"/>
    </location>
</feature>
<sequence length="188" mass="20323">MIFMRKGLIALAAVAFGGWYYATPYISLAAMKAAAKAKDSQALSAYVDYPALRENLKDALRPKAMEMMARESAHNPMAGTFGAMVANTMINATIDTFVTPEGLATLVRGDAVIPTTSQGKPTMPTDVPPPSPATPSDEQKTTISTGYAGWNHFEMTATDRYDPTRRTTLILARQGFASWKLVGMKLPL</sequence>
<gene>
    <name evidence="2" type="ORF">OTERR_11800</name>
</gene>
<proteinExistence type="predicted"/>
<dbReference type="AlphaFoldDB" id="A0A5C1E6U7"/>
<dbReference type="Pfam" id="PF11159">
    <property type="entry name" value="DUF2939"/>
    <property type="match status" value="1"/>
</dbReference>
<evidence type="ECO:0000313" key="2">
    <source>
        <dbReference type="EMBL" id="QEL64656.1"/>
    </source>
</evidence>
<dbReference type="InterPro" id="IPR021330">
    <property type="entry name" value="DUF2939"/>
</dbReference>
<protein>
    <recommendedName>
        <fullName evidence="4">DUF2939 domain-containing protein</fullName>
    </recommendedName>
</protein>